<proteinExistence type="predicted"/>
<organism evidence="1 2">
    <name type="scientific">Sporolactobacillus shoreae</name>
    <dbReference type="NCBI Taxonomy" id="1465501"/>
    <lineage>
        <taxon>Bacteria</taxon>
        <taxon>Bacillati</taxon>
        <taxon>Bacillota</taxon>
        <taxon>Bacilli</taxon>
        <taxon>Bacillales</taxon>
        <taxon>Sporolactobacillaceae</taxon>
        <taxon>Sporolactobacillus</taxon>
    </lineage>
</organism>
<keyword evidence="2" id="KW-1185">Reference proteome</keyword>
<dbReference type="EMBL" id="SRJD01000038">
    <property type="protein sequence ID" value="TGA95788.1"/>
    <property type="molecule type" value="Genomic_DNA"/>
</dbReference>
<dbReference type="OrthoDB" id="2886653at2"/>
<sequence>MALREHQPAGETCVICGQIKKSGIHLCNQLICDSCEKKIVETEVTSWKYRYYMNKLSALKLKNVKEPAERVK</sequence>
<name>A0A4Z0GJ20_9BACL</name>
<dbReference type="RefSeq" id="WP_135350085.1">
    <property type="nucleotide sequence ID" value="NZ_SRJD01000038.1"/>
</dbReference>
<dbReference type="Pfam" id="PF10764">
    <property type="entry name" value="Gin"/>
    <property type="match status" value="1"/>
</dbReference>
<comment type="caution">
    <text evidence="1">The sequence shown here is derived from an EMBL/GenBank/DDBJ whole genome shotgun (WGS) entry which is preliminary data.</text>
</comment>
<evidence type="ECO:0000313" key="2">
    <source>
        <dbReference type="Proteomes" id="UP000298347"/>
    </source>
</evidence>
<reference evidence="1 2" key="1">
    <citation type="journal article" date="2015" name="Int. J. Syst. Evol. Microbiol.">
        <title>Sporolactobacillus shoreae sp. nov. and Sporolactobacillus spathodeae sp. nov., two spore-forming lactic acid bacteria isolated from tree barks in Thailand.</title>
        <authorList>
            <person name="Thamacharoensuk T."/>
            <person name="Kitahara M."/>
            <person name="Ohkuma M."/>
            <person name="Thongchul N."/>
            <person name="Tanasupawat S."/>
        </authorList>
    </citation>
    <scope>NUCLEOTIDE SEQUENCE [LARGE SCALE GENOMIC DNA]</scope>
    <source>
        <strain evidence="1 2">BK92</strain>
    </source>
</reference>
<accession>A0A4Z0GJ20</accession>
<dbReference type="Proteomes" id="UP000298347">
    <property type="component" value="Unassembled WGS sequence"/>
</dbReference>
<gene>
    <name evidence="1" type="ORF">E4665_17475</name>
</gene>
<protein>
    <submittedName>
        <fullName evidence="1">Sigma-G inhibitor, Gin</fullName>
    </submittedName>
</protein>
<dbReference type="InterPro" id="IPR019700">
    <property type="entry name" value="Sigma-G_inhibitor_Gin"/>
</dbReference>
<evidence type="ECO:0000313" key="1">
    <source>
        <dbReference type="EMBL" id="TGA95788.1"/>
    </source>
</evidence>
<dbReference type="AlphaFoldDB" id="A0A4Z0GJ20"/>